<name>A0AAV4S6W9_CAEEX</name>
<gene>
    <name evidence="1" type="ORF">CEXT_154981</name>
</gene>
<dbReference type="EMBL" id="BPLR01008919">
    <property type="protein sequence ID" value="GIY28205.1"/>
    <property type="molecule type" value="Genomic_DNA"/>
</dbReference>
<dbReference type="AlphaFoldDB" id="A0AAV4S6W9"/>
<comment type="caution">
    <text evidence="1">The sequence shown here is derived from an EMBL/GenBank/DDBJ whole genome shotgun (WGS) entry which is preliminary data.</text>
</comment>
<accession>A0AAV4S6W9</accession>
<sequence>MIDNYVIILEIDTSRNGSVIWMPFDCRVYSTPSRSIRYLKISYKNSSLSIVVFFNLQWHLFSPNFIHTVSRSSEHPNEKNSRLSNKDLSLLKISDMIFNSKILIKWY</sequence>
<evidence type="ECO:0000313" key="1">
    <source>
        <dbReference type="EMBL" id="GIY28205.1"/>
    </source>
</evidence>
<protein>
    <submittedName>
        <fullName evidence="1">Uncharacterized protein</fullName>
    </submittedName>
</protein>
<reference evidence="1 2" key="1">
    <citation type="submission" date="2021-06" db="EMBL/GenBank/DDBJ databases">
        <title>Caerostris extrusa draft genome.</title>
        <authorList>
            <person name="Kono N."/>
            <person name="Arakawa K."/>
        </authorList>
    </citation>
    <scope>NUCLEOTIDE SEQUENCE [LARGE SCALE GENOMIC DNA]</scope>
</reference>
<proteinExistence type="predicted"/>
<keyword evidence="2" id="KW-1185">Reference proteome</keyword>
<organism evidence="1 2">
    <name type="scientific">Caerostris extrusa</name>
    <name type="common">Bark spider</name>
    <name type="synonym">Caerostris bankana</name>
    <dbReference type="NCBI Taxonomy" id="172846"/>
    <lineage>
        <taxon>Eukaryota</taxon>
        <taxon>Metazoa</taxon>
        <taxon>Ecdysozoa</taxon>
        <taxon>Arthropoda</taxon>
        <taxon>Chelicerata</taxon>
        <taxon>Arachnida</taxon>
        <taxon>Araneae</taxon>
        <taxon>Araneomorphae</taxon>
        <taxon>Entelegynae</taxon>
        <taxon>Araneoidea</taxon>
        <taxon>Araneidae</taxon>
        <taxon>Caerostris</taxon>
    </lineage>
</organism>
<evidence type="ECO:0000313" key="2">
    <source>
        <dbReference type="Proteomes" id="UP001054945"/>
    </source>
</evidence>
<dbReference type="Proteomes" id="UP001054945">
    <property type="component" value="Unassembled WGS sequence"/>
</dbReference>